<dbReference type="RefSeq" id="WP_282734036.1">
    <property type="nucleotide sequence ID" value="NZ_JASCQP010000008.1"/>
</dbReference>
<dbReference type="EMBL" id="JASCQP010000008">
    <property type="protein sequence ID" value="MDI5890010.1"/>
    <property type="molecule type" value="Genomic_DNA"/>
</dbReference>
<proteinExistence type="predicted"/>
<comment type="caution">
    <text evidence="1">The sequence shown here is derived from an EMBL/GenBank/DDBJ whole genome shotgun (WGS) entry which is preliminary data.</text>
</comment>
<evidence type="ECO:0000313" key="2">
    <source>
        <dbReference type="Proteomes" id="UP001225957"/>
    </source>
</evidence>
<evidence type="ECO:0000313" key="1">
    <source>
        <dbReference type="EMBL" id="MDI5890010.1"/>
    </source>
</evidence>
<evidence type="ECO:0008006" key="3">
    <source>
        <dbReference type="Google" id="ProtNLM"/>
    </source>
</evidence>
<accession>A0ABT6UVM7</accession>
<gene>
    <name evidence="1" type="ORF">QLQ83_02740</name>
</gene>
<sequence length="48" mass="5068">MNGHAMNGAASTALFLIGLLAFASCMYCRCGFAIHTAFWIIITDGSTP</sequence>
<organism evidence="1 2">
    <name type="scientific">Halomonas rhizosphaerae</name>
    <dbReference type="NCBI Taxonomy" id="3043296"/>
    <lineage>
        <taxon>Bacteria</taxon>
        <taxon>Pseudomonadati</taxon>
        <taxon>Pseudomonadota</taxon>
        <taxon>Gammaproteobacteria</taxon>
        <taxon>Oceanospirillales</taxon>
        <taxon>Halomonadaceae</taxon>
        <taxon>Halomonas</taxon>
    </lineage>
</organism>
<protein>
    <recommendedName>
        <fullName evidence="3">Lipoprotein</fullName>
    </recommendedName>
</protein>
<dbReference type="Proteomes" id="UP001225957">
    <property type="component" value="Unassembled WGS sequence"/>
</dbReference>
<name>A0ABT6UVM7_9GAMM</name>
<keyword evidence="2" id="KW-1185">Reference proteome</keyword>
<reference evidence="1 2" key="1">
    <citation type="submission" date="2023-04" db="EMBL/GenBank/DDBJ databases">
        <title>Halomonas strains isolated from rhizosphere soil.</title>
        <authorList>
            <person name="Xu L."/>
            <person name="Sun J.-Q."/>
        </authorList>
    </citation>
    <scope>NUCLEOTIDE SEQUENCE [LARGE SCALE GENOMIC DNA]</scope>
    <source>
        <strain evidence="1 2">LR5S20</strain>
    </source>
</reference>